<dbReference type="STRING" id="879212.DespoDRAFT_00141"/>
<dbReference type="Pfam" id="PF07503">
    <property type="entry name" value="zf-HYPF"/>
    <property type="match status" value="2"/>
</dbReference>
<dbReference type="InterPro" id="IPR043129">
    <property type="entry name" value="ATPase_NBD"/>
</dbReference>
<comment type="catalytic activity">
    <reaction evidence="7">
        <text>C-terminal L-cysteinyl-[HypE protein] + carbamoyl phosphate + ATP + H2O = C-terminal S-carboxamide-L-cysteinyl-[HypE protein] + AMP + phosphate + diphosphate + H(+)</text>
        <dbReference type="Rhea" id="RHEA:55636"/>
        <dbReference type="Rhea" id="RHEA-COMP:14247"/>
        <dbReference type="Rhea" id="RHEA-COMP:14392"/>
        <dbReference type="ChEBI" id="CHEBI:15377"/>
        <dbReference type="ChEBI" id="CHEBI:15378"/>
        <dbReference type="ChEBI" id="CHEBI:30616"/>
        <dbReference type="ChEBI" id="CHEBI:33019"/>
        <dbReference type="ChEBI" id="CHEBI:43474"/>
        <dbReference type="ChEBI" id="CHEBI:58228"/>
        <dbReference type="ChEBI" id="CHEBI:76913"/>
        <dbReference type="ChEBI" id="CHEBI:139126"/>
        <dbReference type="ChEBI" id="CHEBI:456215"/>
    </reaction>
</comment>
<protein>
    <recommendedName>
        <fullName evidence="8">Carbamoyltransferase</fullName>
        <ecNumber evidence="8">6.2.-.-</ecNumber>
    </recommendedName>
</protein>
<dbReference type="InterPro" id="IPR017945">
    <property type="entry name" value="DHBP_synth_RibB-like_a/b_dom"/>
</dbReference>
<dbReference type="PROSITE" id="PS00150">
    <property type="entry name" value="ACYLPHOSPHATASE_1"/>
    <property type="match status" value="1"/>
</dbReference>
<evidence type="ECO:0000256" key="7">
    <source>
        <dbReference type="ARBA" id="ARBA00048220"/>
    </source>
</evidence>
<dbReference type="EMBL" id="CM001488">
    <property type="protein sequence ID" value="EIM62187.1"/>
    <property type="molecule type" value="Genomic_DNA"/>
</dbReference>
<gene>
    <name evidence="12" type="ORF">DespoDRAFT_00141</name>
</gene>
<evidence type="ECO:0000256" key="1">
    <source>
        <dbReference type="ARBA" id="ARBA00004711"/>
    </source>
</evidence>
<dbReference type="Gene3D" id="3.30.420.360">
    <property type="match status" value="1"/>
</dbReference>
<proteinExistence type="inferred from homology"/>
<evidence type="ECO:0000256" key="3">
    <source>
        <dbReference type="ARBA" id="ARBA00022598"/>
    </source>
</evidence>
<dbReference type="Gene3D" id="3.30.420.40">
    <property type="match status" value="1"/>
</dbReference>
<dbReference type="InterPro" id="IPR051060">
    <property type="entry name" value="Carbamoyltrans_HypF-like"/>
</dbReference>
<evidence type="ECO:0000313" key="13">
    <source>
        <dbReference type="Proteomes" id="UP000005778"/>
    </source>
</evidence>
<evidence type="ECO:0000256" key="8">
    <source>
        <dbReference type="PIRNR" id="PIRNR006256"/>
    </source>
</evidence>
<dbReference type="Pfam" id="PF00708">
    <property type="entry name" value="Acylphosphatase"/>
    <property type="match status" value="1"/>
</dbReference>
<evidence type="ECO:0000256" key="6">
    <source>
        <dbReference type="ARBA" id="ARBA00022833"/>
    </source>
</evidence>
<dbReference type="AlphaFoldDB" id="I5AY74"/>
<accession>I5AY74</accession>
<dbReference type="Pfam" id="PF22521">
    <property type="entry name" value="HypF_C_2"/>
    <property type="match status" value="1"/>
</dbReference>
<name>I5AY74_9BACT</name>
<comment type="similarity">
    <text evidence="2 8">Belongs to the carbamoyltransferase HypF family.</text>
</comment>
<dbReference type="GO" id="GO:0008270">
    <property type="term" value="F:zinc ion binding"/>
    <property type="evidence" value="ECO:0007669"/>
    <property type="project" value="UniProtKB-KW"/>
</dbReference>
<evidence type="ECO:0000256" key="2">
    <source>
        <dbReference type="ARBA" id="ARBA00008097"/>
    </source>
</evidence>
<keyword evidence="3" id="KW-0436">Ligase</keyword>
<reference evidence="12 13" key="2">
    <citation type="submission" date="2012-02" db="EMBL/GenBank/DDBJ databases">
        <title>Improved High-Quality Draft sequence of Desulfobacter postgatei 2ac9.</title>
        <authorList>
            <consortium name="US DOE Joint Genome Institute"/>
            <person name="Lucas S."/>
            <person name="Han J."/>
            <person name="Lapidus A."/>
            <person name="Cheng J.-F."/>
            <person name="Goodwin L."/>
            <person name="Pitluck S."/>
            <person name="Peters L."/>
            <person name="Ovchinnikova G."/>
            <person name="Held B."/>
            <person name="Detter J.C."/>
            <person name="Han C."/>
            <person name="Tapia R."/>
            <person name="Land M."/>
            <person name="Hauser L."/>
            <person name="Kyrpides N."/>
            <person name="Ivanova N."/>
            <person name="Pagani I."/>
            <person name="Orellana R."/>
            <person name="Lovley D."/>
            <person name="Woyke T."/>
        </authorList>
    </citation>
    <scope>NUCLEOTIDE SEQUENCE [LARGE SCALE GENOMIC DNA]</scope>
    <source>
        <strain evidence="12 13">2ac9</strain>
    </source>
</reference>
<dbReference type="InterPro" id="IPR011125">
    <property type="entry name" value="Znf_HypF"/>
</dbReference>
<dbReference type="InterPro" id="IPR055128">
    <property type="entry name" value="HypF_C_2"/>
</dbReference>
<dbReference type="RefSeq" id="WP_004070540.1">
    <property type="nucleotide sequence ID" value="NZ_CM001488.1"/>
</dbReference>
<dbReference type="GO" id="GO:0051604">
    <property type="term" value="P:protein maturation"/>
    <property type="evidence" value="ECO:0007669"/>
    <property type="project" value="TreeGrafter"/>
</dbReference>
<evidence type="ECO:0000256" key="4">
    <source>
        <dbReference type="ARBA" id="ARBA00022723"/>
    </source>
</evidence>
<dbReference type="InterPro" id="IPR036046">
    <property type="entry name" value="Acylphosphatase-like_dom_sf"/>
</dbReference>
<dbReference type="PROSITE" id="PS51160">
    <property type="entry name" value="ACYLPHOSPHATASE_3"/>
    <property type="match status" value="1"/>
</dbReference>
<feature type="active site" evidence="9">
    <location>
        <position position="41"/>
    </location>
</feature>
<evidence type="ECO:0000313" key="12">
    <source>
        <dbReference type="EMBL" id="EIM62187.1"/>
    </source>
</evidence>
<sequence>MGSSGIAAKKIEISGVVQGVGFRPFLFGLACAHHLCGHVSNTDFGVAIFIQGAPKDLDAFILDVLEKKPLLSQISDMVSTDTQPLELTDFKIVKSRDTQTRSALISPDVGVCPDCLKEMQDPADRRFEYPFINCTNCGPRYTIIRDIPYDRPKTAMKSFAMCPDCRKEYEDPLNRRFHAQPNACPVCGPQVFLLDNKGKQVDGKNPAQAMALAAQFLRQGKIVAVKGLGGFHLAVDAANETAVERLRQRKKRPHKPFALMAAWDSSLFHHVCMDGDEKALLLSYQRPVVLLKKKALSKSVSTGPAPNLAPDNRCLGIMLPYTPLHYLLLEKGPDILVMTSGNRSGEPLSIDNAHALDAFSHIADYFLLHNRDIYFRADDSIAKIQQGKVRFLRRSRGYAPLPVDITPPVKDGFANILGCGAGMKSTICLTRDRYAFLSPHIGDLESVQVHNFYSATIEHMQKILDIRSMCVAHDLHPGYFSTRFAKMLSCQGLPLIGVQHHHAHALSCMAENHLDGKVLALTLDGTGLGTDGHIWGGEVLACTYEGFERRARLNYLPMPGGDAAVMEPWRMAASLLYKVYGSGIMDLDIPFVRSLNTSKLAFLIQMMKQQVNSPMTSSTGRLFDAVSALLMLCHKISYDSQAAIALEAAADFEDCRTAAYPFDMKTGADGCLIINSGLWVRQMVTDIKRGVPRGRIAARFHLTLAGMMVDAAVKVAQETGLDRVVLSGGVFNNDTIFSHITRMLKTKGFKVYTHSIVPCGDGGIALGQAMAAGALQGKMNGI</sequence>
<dbReference type="InterPro" id="IPR006070">
    <property type="entry name" value="Sua5-like_dom"/>
</dbReference>
<feature type="active site" evidence="9">
    <location>
        <position position="23"/>
    </location>
</feature>
<dbReference type="UniPathway" id="UPA00335"/>
<reference evidence="12 13" key="1">
    <citation type="submission" date="2011-09" db="EMBL/GenBank/DDBJ databases">
        <authorList>
            <consortium name="US DOE Joint Genome Institute (JGI-PGF)"/>
            <person name="Lucas S."/>
            <person name="Han J."/>
            <person name="Lapidus A."/>
            <person name="Cheng J.-F."/>
            <person name="Goodwin L."/>
            <person name="Pitluck S."/>
            <person name="Peters L."/>
            <person name="Land M.L."/>
            <person name="Hauser L."/>
            <person name="Orellana R."/>
            <person name="Lovley D."/>
            <person name="Woyke T.J."/>
        </authorList>
    </citation>
    <scope>NUCLEOTIDE SEQUENCE [LARGE SCALE GENOMIC DNA]</scope>
    <source>
        <strain evidence="12 13">2ac9</strain>
    </source>
</reference>
<dbReference type="Pfam" id="PF01300">
    <property type="entry name" value="Sua5_yciO_yrdC"/>
    <property type="match status" value="1"/>
</dbReference>
<keyword evidence="4" id="KW-0479">Metal-binding</keyword>
<dbReference type="GO" id="GO:0016874">
    <property type="term" value="F:ligase activity"/>
    <property type="evidence" value="ECO:0007669"/>
    <property type="project" value="UniProtKB-UniRule"/>
</dbReference>
<dbReference type="NCBIfam" id="TIGR00143">
    <property type="entry name" value="hypF"/>
    <property type="match status" value="1"/>
</dbReference>
<dbReference type="InterPro" id="IPR017968">
    <property type="entry name" value="Acylphosphatase_CS"/>
</dbReference>
<comment type="pathway">
    <text evidence="1">Protein modification; [NiFe] hydrogenase maturation.</text>
</comment>
<dbReference type="HOGENOM" id="CLU_009164_0_0_7"/>
<keyword evidence="6" id="KW-0862">Zinc</keyword>
<dbReference type="SUPFAM" id="SSF54975">
    <property type="entry name" value="Acylphosphatase/BLUF domain-like"/>
    <property type="match status" value="1"/>
</dbReference>
<dbReference type="Gene3D" id="3.90.870.50">
    <property type="match status" value="1"/>
</dbReference>
<dbReference type="PIRSF" id="PIRSF006256">
    <property type="entry name" value="CMPcnvr_hdrg_mat"/>
    <property type="match status" value="1"/>
</dbReference>
<dbReference type="Gene3D" id="3.30.110.120">
    <property type="match status" value="1"/>
</dbReference>
<dbReference type="Pfam" id="PF17788">
    <property type="entry name" value="HypF_C"/>
    <property type="match status" value="1"/>
</dbReference>
<evidence type="ECO:0000256" key="5">
    <source>
        <dbReference type="ARBA" id="ARBA00022771"/>
    </source>
</evidence>
<dbReference type="PANTHER" id="PTHR42959">
    <property type="entry name" value="CARBAMOYLTRANSFERASE"/>
    <property type="match status" value="1"/>
</dbReference>
<dbReference type="InterPro" id="IPR001792">
    <property type="entry name" value="Acylphosphatase-like_dom"/>
</dbReference>
<keyword evidence="13" id="KW-1185">Reference proteome</keyword>
<dbReference type="OrthoDB" id="9808093at2"/>
<dbReference type="FunFam" id="3.30.420.40:FF:000124">
    <property type="entry name" value="Carbamoyltransferase HypF"/>
    <property type="match status" value="1"/>
</dbReference>
<dbReference type="InterPro" id="IPR041440">
    <property type="entry name" value="HypF_C"/>
</dbReference>
<dbReference type="PANTHER" id="PTHR42959:SF1">
    <property type="entry name" value="CARBAMOYLTRANSFERASE HYPF"/>
    <property type="match status" value="1"/>
</dbReference>
<dbReference type="GO" id="GO:0003725">
    <property type="term" value="F:double-stranded RNA binding"/>
    <property type="evidence" value="ECO:0007669"/>
    <property type="project" value="InterPro"/>
</dbReference>
<dbReference type="Proteomes" id="UP000005778">
    <property type="component" value="Chromosome"/>
</dbReference>
<dbReference type="PROSITE" id="PS51163">
    <property type="entry name" value="YRDC"/>
    <property type="match status" value="1"/>
</dbReference>
<evidence type="ECO:0000256" key="9">
    <source>
        <dbReference type="PROSITE-ProRule" id="PRU00520"/>
    </source>
</evidence>
<dbReference type="SUPFAM" id="SSF55821">
    <property type="entry name" value="YrdC/RibB"/>
    <property type="match status" value="1"/>
</dbReference>
<evidence type="ECO:0000259" key="10">
    <source>
        <dbReference type="PROSITE" id="PS51160"/>
    </source>
</evidence>
<dbReference type="GO" id="GO:0003998">
    <property type="term" value="F:acylphosphatase activity"/>
    <property type="evidence" value="ECO:0007669"/>
    <property type="project" value="UniProtKB-EC"/>
</dbReference>
<dbReference type="eggNOG" id="COG0068">
    <property type="taxonomic scope" value="Bacteria"/>
</dbReference>
<keyword evidence="9" id="KW-0378">Hydrolase</keyword>
<feature type="domain" description="YrdC-like" evidence="11">
    <location>
        <begin position="207"/>
        <end position="397"/>
    </location>
</feature>
<dbReference type="InterPro" id="IPR004421">
    <property type="entry name" value="Carbamoyltransferase_HypF"/>
</dbReference>
<organism evidence="12 13">
    <name type="scientific">Desulfobacter postgatei 2ac9</name>
    <dbReference type="NCBI Taxonomy" id="879212"/>
    <lineage>
        <taxon>Bacteria</taxon>
        <taxon>Pseudomonadati</taxon>
        <taxon>Thermodesulfobacteriota</taxon>
        <taxon>Desulfobacteria</taxon>
        <taxon>Desulfobacterales</taxon>
        <taxon>Desulfobacteraceae</taxon>
        <taxon>Desulfobacter</taxon>
    </lineage>
</organism>
<feature type="domain" description="Acylphosphatase-like" evidence="10">
    <location>
        <begin position="8"/>
        <end position="94"/>
    </location>
</feature>
<dbReference type="SUPFAM" id="SSF53067">
    <property type="entry name" value="Actin-like ATPase domain"/>
    <property type="match status" value="1"/>
</dbReference>
<comment type="catalytic activity">
    <reaction evidence="9">
        <text>an acyl phosphate + H2O = a carboxylate + phosphate + H(+)</text>
        <dbReference type="Rhea" id="RHEA:14965"/>
        <dbReference type="ChEBI" id="CHEBI:15377"/>
        <dbReference type="ChEBI" id="CHEBI:15378"/>
        <dbReference type="ChEBI" id="CHEBI:29067"/>
        <dbReference type="ChEBI" id="CHEBI:43474"/>
        <dbReference type="ChEBI" id="CHEBI:59918"/>
        <dbReference type="EC" id="3.6.1.7"/>
    </reaction>
</comment>
<dbReference type="GO" id="GO:0016743">
    <property type="term" value="F:carboxyl- or carbamoyltransferase activity"/>
    <property type="evidence" value="ECO:0007669"/>
    <property type="project" value="UniProtKB-UniRule"/>
</dbReference>
<dbReference type="EC" id="6.2.-.-" evidence="8"/>
<keyword evidence="5" id="KW-0863">Zinc-finger</keyword>
<evidence type="ECO:0000259" key="11">
    <source>
        <dbReference type="PROSITE" id="PS51163"/>
    </source>
</evidence>